<accession>A0A164KXC1</accession>
<dbReference type="PANTHER" id="PTHR47160">
    <property type="entry name" value="PUTATIVE-RELATED"/>
    <property type="match status" value="1"/>
</dbReference>
<comment type="caution">
    <text evidence="2">The sequence shown here is derived from an EMBL/GenBank/DDBJ whole genome shotgun (WGS) entry which is preliminary data.</text>
</comment>
<evidence type="ECO:0000313" key="2">
    <source>
        <dbReference type="EMBL" id="KZS03612.1"/>
    </source>
</evidence>
<protein>
    <recommendedName>
        <fullName evidence="1">MULE transposase domain-containing protein</fullName>
    </recommendedName>
</protein>
<dbReference type="AlphaFoldDB" id="A0A164KXC1"/>
<evidence type="ECO:0000259" key="1">
    <source>
        <dbReference type="Pfam" id="PF10551"/>
    </source>
</evidence>
<dbReference type="Proteomes" id="UP000076858">
    <property type="component" value="Unassembled WGS sequence"/>
</dbReference>
<dbReference type="STRING" id="35525.A0A164KXC1"/>
<dbReference type="Pfam" id="PF10551">
    <property type="entry name" value="MULE"/>
    <property type="match status" value="1"/>
</dbReference>
<name>A0A164KXC1_9CRUS</name>
<reference evidence="2 3" key="1">
    <citation type="submission" date="2016-03" db="EMBL/GenBank/DDBJ databases">
        <title>EvidentialGene: Evidence-directed Construction of Genes on Genomes.</title>
        <authorList>
            <person name="Gilbert D.G."/>
            <person name="Choi J.-H."/>
            <person name="Mockaitis K."/>
            <person name="Colbourne J."/>
            <person name="Pfrender M."/>
        </authorList>
    </citation>
    <scope>NUCLEOTIDE SEQUENCE [LARGE SCALE GENOMIC DNA]</scope>
    <source>
        <strain evidence="2 3">Xinb3</strain>
        <tissue evidence="2">Complete organism</tissue>
    </source>
</reference>
<feature type="domain" description="MULE transposase" evidence="1">
    <location>
        <begin position="108"/>
        <end position="199"/>
    </location>
</feature>
<dbReference type="InterPro" id="IPR018289">
    <property type="entry name" value="MULE_transposase_dom"/>
</dbReference>
<dbReference type="EMBL" id="LRGB01003241">
    <property type="protein sequence ID" value="KZS03612.1"/>
    <property type="molecule type" value="Genomic_DNA"/>
</dbReference>
<keyword evidence="3" id="KW-1185">Reference proteome</keyword>
<dbReference type="OrthoDB" id="8195004at2759"/>
<sequence>MLERARDTRQRSRRIFEEIRDMNPGVPIAYDANLERAMQRARRSAQLPLPRTIDEAQASLIASELYNKTADGTSNFYHGRVSTPSGTALVFISLVMLPLLRTSEEIACDGTFATLPLLFSQLFMLHVSAYRAMFPLAYAVMSEKTKSLYQLVLDRILLRTGPGEGVGIIRMVSDYEFAILNAMEHAFPGGHSRGCWFYFGQAICRKVCTEGIRQSYMHRPNVKKIVKMLVAFAFLPAAQAMIVTPESPHRFSVNGQPRRTTNESFFLSFWTFIEYLQKVEAGAVKDYNLARSGRLIRREHSRKQTEKDARIRTFCQSLDNREITVCQFLEMCSGVFETLNNPAPLGGLLADPFDSDYVHSVSDESLVAVWKPQFDLQQMNEYNIWIPLQPVARLDDK</sequence>
<evidence type="ECO:0000313" key="3">
    <source>
        <dbReference type="Proteomes" id="UP000076858"/>
    </source>
</evidence>
<dbReference type="PANTHER" id="PTHR47160:SF8">
    <property type="entry name" value="MULE TRANSPOSASE DOMAIN-CONTAINING PROTEIN"/>
    <property type="match status" value="1"/>
</dbReference>
<gene>
    <name evidence="2" type="ORF">APZ42_033605</name>
</gene>
<proteinExistence type="predicted"/>
<organism evidence="2 3">
    <name type="scientific">Daphnia magna</name>
    <dbReference type="NCBI Taxonomy" id="35525"/>
    <lineage>
        <taxon>Eukaryota</taxon>
        <taxon>Metazoa</taxon>
        <taxon>Ecdysozoa</taxon>
        <taxon>Arthropoda</taxon>
        <taxon>Crustacea</taxon>
        <taxon>Branchiopoda</taxon>
        <taxon>Diplostraca</taxon>
        <taxon>Cladocera</taxon>
        <taxon>Anomopoda</taxon>
        <taxon>Daphniidae</taxon>
        <taxon>Daphnia</taxon>
    </lineage>
</organism>